<dbReference type="EMBL" id="CAJNAS010000016">
    <property type="protein sequence ID" value="CAE6935165.1"/>
    <property type="molecule type" value="Genomic_DNA"/>
</dbReference>
<evidence type="ECO:0000313" key="2">
    <source>
        <dbReference type="Proteomes" id="UP000675121"/>
    </source>
</evidence>
<keyword evidence="2" id="KW-1185">Reference proteome</keyword>
<reference evidence="1" key="1">
    <citation type="submission" date="2021-02" db="EMBL/GenBank/DDBJ databases">
        <authorList>
            <person name="Vanwijnsberghe S."/>
        </authorList>
    </citation>
    <scope>NUCLEOTIDE SEQUENCE</scope>
    <source>
        <strain evidence="1">R-70211</strain>
    </source>
</reference>
<comment type="caution">
    <text evidence="1">The sequence shown here is derived from an EMBL/GenBank/DDBJ whole genome shotgun (WGS) entry which is preliminary data.</text>
</comment>
<dbReference type="Proteomes" id="UP000675121">
    <property type="component" value="Unassembled WGS sequence"/>
</dbReference>
<proteinExistence type="predicted"/>
<organism evidence="1 2">
    <name type="scientific">Paraburkholderia domus</name>
    <dbReference type="NCBI Taxonomy" id="2793075"/>
    <lineage>
        <taxon>Bacteria</taxon>
        <taxon>Pseudomonadati</taxon>
        <taxon>Pseudomonadota</taxon>
        <taxon>Betaproteobacteria</taxon>
        <taxon>Burkholderiales</taxon>
        <taxon>Burkholderiaceae</taxon>
        <taxon>Paraburkholderia</taxon>
    </lineage>
</organism>
<accession>A0A9N8QZV2</accession>
<evidence type="ECO:0000313" key="1">
    <source>
        <dbReference type="EMBL" id="CAE6935165.1"/>
    </source>
</evidence>
<dbReference type="RefSeq" id="WP_201139405.1">
    <property type="nucleotide sequence ID" value="NZ_CAJNAS010000016.1"/>
</dbReference>
<protein>
    <submittedName>
        <fullName evidence="1">Uncharacterized protein</fullName>
    </submittedName>
</protein>
<sequence>MVLPNVNLDIFYRCHGRDTASPSIHIDGVTIYALDTSGLIKLNSGKETVR</sequence>
<dbReference type="AlphaFoldDB" id="A0A9N8QZV2"/>
<gene>
    <name evidence="1" type="ORF">R70211_05346</name>
</gene>
<name>A0A9N8QZV2_9BURK</name>